<dbReference type="EMBL" id="ADBV01000047">
    <property type="protein sequence ID" value="EJW88769.1"/>
    <property type="molecule type" value="Genomic_DNA"/>
</dbReference>
<reference evidence="2" key="1">
    <citation type="submission" date="2012-08" db="EMBL/GenBank/DDBJ databases">
        <title>The Genome Sequence of Wuchereria bancrofti.</title>
        <authorList>
            <person name="Nutman T.B."/>
            <person name="Fink D.L."/>
            <person name="Russ C."/>
            <person name="Young S."/>
            <person name="Zeng Q."/>
            <person name="Koehrsen M."/>
            <person name="Alvarado L."/>
            <person name="Berlin A."/>
            <person name="Chapman S.B."/>
            <person name="Chen Z."/>
            <person name="Freedman E."/>
            <person name="Gellesch M."/>
            <person name="Goldberg J."/>
            <person name="Griggs A."/>
            <person name="Gujja S."/>
            <person name="Heilman E.R."/>
            <person name="Heiman D."/>
            <person name="Hepburn T."/>
            <person name="Howarth C."/>
            <person name="Jen D."/>
            <person name="Larson L."/>
            <person name="Lewis B."/>
            <person name="Mehta T."/>
            <person name="Park D."/>
            <person name="Pearson M."/>
            <person name="Roberts A."/>
            <person name="Saif S."/>
            <person name="Shea T."/>
            <person name="Shenoy N."/>
            <person name="Sisk P."/>
            <person name="Stolte C."/>
            <person name="Sykes S."/>
            <person name="Walk T."/>
            <person name="White J."/>
            <person name="Yandava C."/>
            <person name="Haas B."/>
            <person name="Henn M.R."/>
            <person name="Nusbaum C."/>
            <person name="Birren B."/>
        </authorList>
    </citation>
    <scope>NUCLEOTIDE SEQUENCE [LARGE SCALE GENOMIC DNA]</scope>
    <source>
        <strain evidence="2">NA</strain>
    </source>
</reference>
<protein>
    <submittedName>
        <fullName evidence="1">Uncharacterized protein</fullName>
    </submittedName>
</protein>
<proteinExistence type="predicted"/>
<gene>
    <name evidence="1" type="ORF">WUBG_00322</name>
</gene>
<evidence type="ECO:0000313" key="1">
    <source>
        <dbReference type="EMBL" id="EJW88769.1"/>
    </source>
</evidence>
<accession>J9FN02</accession>
<comment type="caution">
    <text evidence="1">The sequence shown here is derived from an EMBL/GenBank/DDBJ whole genome shotgun (WGS) entry which is preliminary data.</text>
</comment>
<organism evidence="1 2">
    <name type="scientific">Wuchereria bancrofti</name>
    <dbReference type="NCBI Taxonomy" id="6293"/>
    <lineage>
        <taxon>Eukaryota</taxon>
        <taxon>Metazoa</taxon>
        <taxon>Ecdysozoa</taxon>
        <taxon>Nematoda</taxon>
        <taxon>Chromadorea</taxon>
        <taxon>Rhabditida</taxon>
        <taxon>Spirurina</taxon>
        <taxon>Spiruromorpha</taxon>
        <taxon>Filarioidea</taxon>
        <taxon>Onchocercidae</taxon>
        <taxon>Wuchereria</taxon>
    </lineage>
</organism>
<dbReference type="AlphaFoldDB" id="J9FN02"/>
<sequence>MKACVKRASMKRLWKQRVAVLEPSNLQILGWQLDGDNYSIAFALSQQLGQKGLSSVKGALVSSRYPRKSLPPRPLQLAVLCN</sequence>
<name>J9FN02_WUCBA</name>
<dbReference type="Proteomes" id="UP000004810">
    <property type="component" value="Unassembled WGS sequence"/>
</dbReference>
<evidence type="ECO:0000313" key="2">
    <source>
        <dbReference type="Proteomes" id="UP000004810"/>
    </source>
</evidence>